<proteinExistence type="predicted"/>
<dbReference type="Proteomes" id="UP000403266">
    <property type="component" value="Unassembled WGS sequence"/>
</dbReference>
<evidence type="ECO:0008006" key="4">
    <source>
        <dbReference type="Google" id="ProtNLM"/>
    </source>
</evidence>
<dbReference type="InterPro" id="IPR011681">
    <property type="entry name" value="GcrA"/>
</dbReference>
<gene>
    <name evidence="2" type="ORF">FS320_42970</name>
</gene>
<dbReference type="AlphaFoldDB" id="A0A5N7N9P5"/>
<dbReference type="OrthoDB" id="7996630at2"/>
<protein>
    <recommendedName>
        <fullName evidence="4">GcrA cell cycle regulator</fullName>
    </recommendedName>
</protein>
<evidence type="ECO:0000313" key="3">
    <source>
        <dbReference type="Proteomes" id="UP000403266"/>
    </source>
</evidence>
<comment type="caution">
    <text evidence="2">The sequence shown here is derived from an EMBL/GenBank/DDBJ whole genome shotgun (WGS) entry which is preliminary data.</text>
</comment>
<organism evidence="2 3">
    <name type="scientific">Microvirga tunisiensis</name>
    <dbReference type="NCBI Taxonomy" id="2108360"/>
    <lineage>
        <taxon>Bacteria</taxon>
        <taxon>Pseudomonadati</taxon>
        <taxon>Pseudomonadota</taxon>
        <taxon>Alphaproteobacteria</taxon>
        <taxon>Hyphomicrobiales</taxon>
        <taxon>Methylobacteriaceae</taxon>
        <taxon>Microvirga</taxon>
    </lineage>
</organism>
<evidence type="ECO:0000256" key="1">
    <source>
        <dbReference type="SAM" id="MobiDB-lite"/>
    </source>
</evidence>
<keyword evidence="3" id="KW-1185">Reference proteome</keyword>
<evidence type="ECO:0000313" key="2">
    <source>
        <dbReference type="EMBL" id="MPR31446.1"/>
    </source>
</evidence>
<name>A0A5N7N9P5_9HYPH</name>
<feature type="region of interest" description="Disordered" evidence="1">
    <location>
        <begin position="1"/>
        <end position="30"/>
    </location>
</feature>
<reference evidence="2 3" key="1">
    <citation type="journal article" date="2019" name="Syst. Appl. Microbiol.">
        <title>Microvirga tunisiensis sp. nov., a root nodule symbiotic bacterium isolated from Lupinus micranthus and L. luteus grown in Northern Tunisia.</title>
        <authorList>
            <person name="Msaddak A."/>
            <person name="Rejili M."/>
            <person name="Duran D."/>
            <person name="Mars M."/>
            <person name="Palacios J.M."/>
            <person name="Ruiz-Argueso T."/>
            <person name="Rey L."/>
            <person name="Imperial J."/>
        </authorList>
    </citation>
    <scope>NUCLEOTIDE SEQUENCE [LARGE SCALE GENOMIC DNA]</scope>
    <source>
        <strain evidence="2 3">Lmie10</strain>
    </source>
</reference>
<sequence length="83" mass="8890">MYGSCPISPGSSHEPGGAVSEIPEPSSRDQTSLLKLRAQQCRFIGSDAGSETIFCGAPTSPGSSWCPWHRRLVYTKPLSPRLA</sequence>
<dbReference type="Pfam" id="PF07750">
    <property type="entry name" value="GcrA"/>
    <property type="match status" value="1"/>
</dbReference>
<accession>A0A5N7N9P5</accession>
<dbReference type="EMBL" id="VOSK01000696">
    <property type="protein sequence ID" value="MPR31446.1"/>
    <property type="molecule type" value="Genomic_DNA"/>
</dbReference>